<name>A0ABP9V4P8_9BACT</name>
<evidence type="ECO:0008006" key="3">
    <source>
        <dbReference type="Google" id="ProtNLM"/>
    </source>
</evidence>
<dbReference type="EMBL" id="BAABRL010000022">
    <property type="protein sequence ID" value="GAA5497643.1"/>
    <property type="molecule type" value="Genomic_DNA"/>
</dbReference>
<evidence type="ECO:0000313" key="1">
    <source>
        <dbReference type="EMBL" id="GAA5497643.1"/>
    </source>
</evidence>
<reference evidence="1 2" key="1">
    <citation type="submission" date="2024-02" db="EMBL/GenBank/DDBJ databases">
        <title>Rubritalea halochordaticola NBRC 107102.</title>
        <authorList>
            <person name="Ichikawa N."/>
            <person name="Katano-Makiyama Y."/>
            <person name="Hidaka K."/>
        </authorList>
    </citation>
    <scope>NUCLEOTIDE SEQUENCE [LARGE SCALE GENOMIC DNA]</scope>
    <source>
        <strain evidence="1 2">NBRC 107102</strain>
    </source>
</reference>
<evidence type="ECO:0000313" key="2">
    <source>
        <dbReference type="Proteomes" id="UP001424741"/>
    </source>
</evidence>
<organism evidence="1 2">
    <name type="scientific">Rubritalea halochordaticola</name>
    <dbReference type="NCBI Taxonomy" id="714537"/>
    <lineage>
        <taxon>Bacteria</taxon>
        <taxon>Pseudomonadati</taxon>
        <taxon>Verrucomicrobiota</taxon>
        <taxon>Verrucomicrobiia</taxon>
        <taxon>Verrucomicrobiales</taxon>
        <taxon>Rubritaleaceae</taxon>
        <taxon>Rubritalea</taxon>
    </lineage>
</organism>
<gene>
    <name evidence="1" type="ORF">Rhal01_03839</name>
</gene>
<comment type="caution">
    <text evidence="1">The sequence shown here is derived from an EMBL/GenBank/DDBJ whole genome shotgun (WGS) entry which is preliminary data.</text>
</comment>
<dbReference type="Proteomes" id="UP001424741">
    <property type="component" value="Unassembled WGS sequence"/>
</dbReference>
<protein>
    <recommendedName>
        <fullName evidence="3">Roadblock/LC7 domain-containing protein</fullName>
    </recommendedName>
</protein>
<sequence length="146" mass="16555">MGLVMRLIFEPDTLSQTEQGSVTGVIYFDFGEGQTYPGTGWSDFALVLAGWWMSAVKELEQGECKAKLLFMDGPFEIHLFREGDDQVLMRCMPTRSKEQIDLRLGLDVLKQEIQRTAREVAHACDAANLHARAIRDLEHLNDLLKL</sequence>
<proteinExistence type="predicted"/>
<keyword evidence="2" id="KW-1185">Reference proteome</keyword>
<accession>A0ABP9V4P8</accession>